<protein>
    <recommendedName>
        <fullName evidence="3">DinB family protein</fullName>
    </recommendedName>
</protein>
<comment type="caution">
    <text evidence="1">The sequence shown here is derived from an EMBL/GenBank/DDBJ whole genome shotgun (WGS) entry which is preliminary data.</text>
</comment>
<dbReference type="Proteomes" id="UP000319353">
    <property type="component" value="Unassembled WGS sequence"/>
</dbReference>
<sequence length="100" mass="10844">MPAEKYGFKPTAAQMSFGEVQAHLAEGNDYLCSAITWVAAPQRSKVPATADKIPFFGGREVSRAAAALITVDDWADHYSQVAIDLRLNGLLPPTAKRRAQ</sequence>
<evidence type="ECO:0000313" key="2">
    <source>
        <dbReference type="Proteomes" id="UP000319353"/>
    </source>
</evidence>
<evidence type="ECO:0008006" key="3">
    <source>
        <dbReference type="Google" id="ProtNLM"/>
    </source>
</evidence>
<name>A0A537KS87_9BACT</name>
<evidence type="ECO:0000313" key="1">
    <source>
        <dbReference type="EMBL" id="TMI98619.1"/>
    </source>
</evidence>
<proteinExistence type="predicted"/>
<dbReference type="Gene3D" id="1.20.120.450">
    <property type="entry name" value="dinb family like domain"/>
    <property type="match status" value="1"/>
</dbReference>
<reference evidence="1 2" key="1">
    <citation type="journal article" date="2019" name="Nat. Microbiol.">
        <title>Mediterranean grassland soil C-N compound turnover is dependent on rainfall and depth, and is mediated by genomically divergent microorganisms.</title>
        <authorList>
            <person name="Diamond S."/>
            <person name="Andeer P.F."/>
            <person name="Li Z."/>
            <person name="Crits-Christoph A."/>
            <person name="Burstein D."/>
            <person name="Anantharaman K."/>
            <person name="Lane K.R."/>
            <person name="Thomas B.C."/>
            <person name="Pan C."/>
            <person name="Northen T.R."/>
            <person name="Banfield J.F."/>
        </authorList>
    </citation>
    <scope>NUCLEOTIDE SEQUENCE [LARGE SCALE GENOMIC DNA]</scope>
    <source>
        <strain evidence="1">NP_4</strain>
    </source>
</reference>
<dbReference type="InterPro" id="IPR034660">
    <property type="entry name" value="DinB/YfiT-like"/>
</dbReference>
<organism evidence="1 2">
    <name type="scientific">Candidatus Segetimicrobium genomatis</name>
    <dbReference type="NCBI Taxonomy" id="2569760"/>
    <lineage>
        <taxon>Bacteria</taxon>
        <taxon>Bacillati</taxon>
        <taxon>Candidatus Sysuimicrobiota</taxon>
        <taxon>Candidatus Sysuimicrobiia</taxon>
        <taxon>Candidatus Sysuimicrobiales</taxon>
        <taxon>Candidatus Segetimicrobiaceae</taxon>
        <taxon>Candidatus Segetimicrobium</taxon>
    </lineage>
</organism>
<accession>A0A537KS87</accession>
<dbReference type="EMBL" id="VBAL01000159">
    <property type="protein sequence ID" value="TMI98619.1"/>
    <property type="molecule type" value="Genomic_DNA"/>
</dbReference>
<dbReference type="SUPFAM" id="SSF109854">
    <property type="entry name" value="DinB/YfiT-like putative metalloenzymes"/>
    <property type="match status" value="1"/>
</dbReference>
<gene>
    <name evidence="1" type="ORF">E6H01_12190</name>
</gene>
<dbReference type="AlphaFoldDB" id="A0A537KS87"/>